<dbReference type="EMBL" id="LWDP01000056">
    <property type="protein sequence ID" value="ORD93669.1"/>
    <property type="molecule type" value="Genomic_DNA"/>
</dbReference>
<evidence type="ECO:0000313" key="8">
    <source>
        <dbReference type="Proteomes" id="UP000192639"/>
    </source>
</evidence>
<dbReference type="PROSITE" id="PS50089">
    <property type="entry name" value="ZF_RING_2"/>
    <property type="match status" value="1"/>
</dbReference>
<organism evidence="7 8">
    <name type="scientific">Enterospora canceri</name>
    <dbReference type="NCBI Taxonomy" id="1081671"/>
    <lineage>
        <taxon>Eukaryota</taxon>
        <taxon>Fungi</taxon>
        <taxon>Fungi incertae sedis</taxon>
        <taxon>Microsporidia</taxon>
        <taxon>Enterocytozoonidae</taxon>
        <taxon>Enterospora</taxon>
    </lineage>
</organism>
<dbReference type="GO" id="GO:0008270">
    <property type="term" value="F:zinc ion binding"/>
    <property type="evidence" value="ECO:0007669"/>
    <property type="project" value="UniProtKB-KW"/>
</dbReference>
<name>A0A1Y1S5I9_9MICR</name>
<dbReference type="VEuPathDB" id="MicrosporidiaDB:ECANGB1_1778"/>
<dbReference type="GO" id="GO:0006511">
    <property type="term" value="P:ubiquitin-dependent protein catabolic process"/>
    <property type="evidence" value="ECO:0007669"/>
    <property type="project" value="TreeGrafter"/>
</dbReference>
<dbReference type="InterPro" id="IPR051834">
    <property type="entry name" value="RING_finger_E3_ligase"/>
</dbReference>
<feature type="domain" description="RING-type" evidence="6">
    <location>
        <begin position="182"/>
        <end position="224"/>
    </location>
</feature>
<dbReference type="CDD" id="cd16473">
    <property type="entry name" value="RING-H2_RNF103"/>
    <property type="match status" value="1"/>
</dbReference>
<evidence type="ECO:0000256" key="1">
    <source>
        <dbReference type="ARBA" id="ARBA00022723"/>
    </source>
</evidence>
<dbReference type="GO" id="GO:0005634">
    <property type="term" value="C:nucleus"/>
    <property type="evidence" value="ECO:0007669"/>
    <property type="project" value="TreeGrafter"/>
</dbReference>
<evidence type="ECO:0000259" key="6">
    <source>
        <dbReference type="PROSITE" id="PS50089"/>
    </source>
</evidence>
<evidence type="ECO:0000256" key="5">
    <source>
        <dbReference type="SAM" id="Phobius"/>
    </source>
</evidence>
<comment type="caution">
    <text evidence="7">The sequence shown here is derived from an EMBL/GenBank/DDBJ whole genome shotgun (WGS) entry which is preliminary data.</text>
</comment>
<dbReference type="GO" id="GO:0061630">
    <property type="term" value="F:ubiquitin protein ligase activity"/>
    <property type="evidence" value="ECO:0007669"/>
    <property type="project" value="TreeGrafter"/>
</dbReference>
<dbReference type="Gene3D" id="3.30.40.10">
    <property type="entry name" value="Zinc/RING finger domain, C3HC4 (zinc finger)"/>
    <property type="match status" value="1"/>
</dbReference>
<keyword evidence="5" id="KW-0472">Membrane</keyword>
<feature type="transmembrane region" description="Helical" evidence="5">
    <location>
        <begin position="121"/>
        <end position="139"/>
    </location>
</feature>
<gene>
    <name evidence="7" type="primary">YOF7</name>
    <name evidence="7" type="ORF">ECANGB1_1778</name>
</gene>
<dbReference type="OrthoDB" id="2194900at2759"/>
<evidence type="ECO:0000256" key="4">
    <source>
        <dbReference type="PROSITE-ProRule" id="PRU00175"/>
    </source>
</evidence>
<keyword evidence="3" id="KW-0862">Zinc</keyword>
<protein>
    <submittedName>
        <fullName evidence="7">YOF7</fullName>
    </submittedName>
</protein>
<keyword evidence="5" id="KW-1133">Transmembrane helix</keyword>
<dbReference type="Proteomes" id="UP000192639">
    <property type="component" value="Unassembled WGS sequence"/>
</dbReference>
<dbReference type="SMART" id="SM00184">
    <property type="entry name" value="RING"/>
    <property type="match status" value="1"/>
</dbReference>
<evidence type="ECO:0000256" key="3">
    <source>
        <dbReference type="ARBA" id="ARBA00022833"/>
    </source>
</evidence>
<dbReference type="InterPro" id="IPR013083">
    <property type="entry name" value="Znf_RING/FYVE/PHD"/>
</dbReference>
<sequence>MHANKELMLYNNSNNAYLRTNVVFGEDIKNFMTDANSGLFENTVVVVDYLEDVDVEFTTDNVYALLYDSNRSEVINKYNDAVYNKTILVFLIERPIYTFIFNIKEKNKKSKVPYRIGLKNYSYFSFPMALAAGGILLIITNSICKKLLGTLAKLEPDLADFVIKNTELCKYNQAKLKTEDHCIICYEEYKDESELRKLSCDHFFHIECIDRWLLSRQHYCPCCRKPVSIDSVN</sequence>
<keyword evidence="1" id="KW-0479">Metal-binding</keyword>
<dbReference type="PANTHER" id="PTHR45931">
    <property type="entry name" value="SI:CH211-59O9.10"/>
    <property type="match status" value="1"/>
</dbReference>
<keyword evidence="8" id="KW-1185">Reference proteome</keyword>
<dbReference type="Pfam" id="PF13639">
    <property type="entry name" value="zf-RING_2"/>
    <property type="match status" value="1"/>
</dbReference>
<reference evidence="7 8" key="1">
    <citation type="journal article" date="2017" name="Environ. Microbiol.">
        <title>Decay of the glycolytic pathway and adaptation to intranuclear parasitism within Enterocytozoonidae microsporidia.</title>
        <authorList>
            <person name="Wiredu Boakye D."/>
            <person name="Jaroenlak P."/>
            <person name="Prachumwat A."/>
            <person name="Williams T.A."/>
            <person name="Bateman K.S."/>
            <person name="Itsathitphaisarn O."/>
            <person name="Sritunyalucksana K."/>
            <person name="Paszkiewicz K.H."/>
            <person name="Moore K.A."/>
            <person name="Stentiford G.D."/>
            <person name="Williams B.A."/>
        </authorList>
    </citation>
    <scope>NUCLEOTIDE SEQUENCE [LARGE SCALE GENOMIC DNA]</scope>
    <source>
        <strain evidence="7 8">GB1</strain>
    </source>
</reference>
<dbReference type="PANTHER" id="PTHR45931:SF3">
    <property type="entry name" value="RING ZINC FINGER-CONTAINING PROTEIN"/>
    <property type="match status" value="1"/>
</dbReference>
<proteinExistence type="predicted"/>
<dbReference type="AlphaFoldDB" id="A0A1Y1S5I9"/>
<keyword evidence="2 4" id="KW-0863">Zinc-finger</keyword>
<keyword evidence="5" id="KW-0812">Transmembrane</keyword>
<dbReference type="InterPro" id="IPR001841">
    <property type="entry name" value="Znf_RING"/>
</dbReference>
<evidence type="ECO:0000313" key="7">
    <source>
        <dbReference type="EMBL" id="ORD93669.1"/>
    </source>
</evidence>
<evidence type="ECO:0000256" key="2">
    <source>
        <dbReference type="ARBA" id="ARBA00022771"/>
    </source>
</evidence>
<accession>A0A1Y1S5I9</accession>
<dbReference type="SUPFAM" id="SSF57850">
    <property type="entry name" value="RING/U-box"/>
    <property type="match status" value="1"/>
</dbReference>